<keyword evidence="1" id="KW-0378">Hydrolase</keyword>
<organism evidence="1 2">
    <name type="scientific">Arthrobacter gengyunqii</name>
    <dbReference type="NCBI Taxonomy" id="2886940"/>
    <lineage>
        <taxon>Bacteria</taxon>
        <taxon>Bacillati</taxon>
        <taxon>Actinomycetota</taxon>
        <taxon>Actinomycetes</taxon>
        <taxon>Micrococcales</taxon>
        <taxon>Micrococcaceae</taxon>
        <taxon>Arthrobacter</taxon>
    </lineage>
</organism>
<dbReference type="InterPro" id="IPR029058">
    <property type="entry name" value="AB_hydrolase_fold"/>
</dbReference>
<evidence type="ECO:0000313" key="1">
    <source>
        <dbReference type="EMBL" id="MCC3269916.1"/>
    </source>
</evidence>
<protein>
    <submittedName>
        <fullName evidence="1">Alpha/beta hydrolase</fullName>
    </submittedName>
</protein>
<sequence length="549" mass="60992">MNVITYGSGAAWELVHTYSLGSVHPLGHIGRQSLISAMNGASLDLNQTADNAGSRIDRVVREDIQASLMERIRQQAEATDLLIWDINDERFGVVGTGNSTYVTRSPQLTAAHLSLPRETTVIVFGSDEHFALWQQASNEFVSFLKEQNLLEKTVLLDIPWASHDERGNDIALSYGLSPSEANSHFERYHRHLADLGVQILSESKTVSAADHRFGPAPFNFHDTVYHSVAQRLHQSLAETGRSTGTPGWNWDEQHKTEIKIWTSPQHANFGAPGRTEHLIRPRTKKTEVFPARLLVENTGSDTLLVISHGALPRSKYTLPRFEWMATLAARDENRIFLSDTALEGDRDFELAWFTGNAADDLTSRYADLVRKAAGELGATKIVFMGGSGGGFASLSLAAKVPGSRALVFNPQTIIRNYWHKSVDKYQKTLFPELNDRTQLASFGTRVDVTRVVTPAANQIIYVQNDNDTLHVEKHLSPYAARNGLPAETGVSSTGNVSVVMEHFAEGHNMPYREVLLDFVDIAVSGWNQPLLSWDNFPESSLTRTYRTVS</sequence>
<gene>
    <name evidence="1" type="ORF">LJ751_11170</name>
</gene>
<evidence type="ECO:0000313" key="2">
    <source>
        <dbReference type="Proteomes" id="UP001139264"/>
    </source>
</evidence>
<dbReference type="InterPro" id="IPR046237">
    <property type="entry name" value="DUF6270"/>
</dbReference>
<name>A0A9X1M2A8_9MICC</name>
<reference evidence="1" key="1">
    <citation type="submission" date="2021-10" db="EMBL/GenBank/DDBJ databases">
        <title>Novel species in genus Arthrobacter.</title>
        <authorList>
            <person name="Liu Y."/>
        </authorList>
    </citation>
    <scope>NUCLEOTIDE SEQUENCE</scope>
    <source>
        <strain evidence="1">Zg-Y809</strain>
    </source>
</reference>
<dbReference type="AlphaFoldDB" id="A0A9X1M2A8"/>
<dbReference type="GO" id="GO:0016787">
    <property type="term" value="F:hydrolase activity"/>
    <property type="evidence" value="ECO:0007669"/>
    <property type="project" value="UniProtKB-KW"/>
</dbReference>
<dbReference type="SUPFAM" id="SSF53474">
    <property type="entry name" value="alpha/beta-Hydrolases"/>
    <property type="match status" value="1"/>
</dbReference>
<dbReference type="EMBL" id="JAJFZP010000009">
    <property type="protein sequence ID" value="MCC3269916.1"/>
    <property type="molecule type" value="Genomic_DNA"/>
</dbReference>
<dbReference type="Proteomes" id="UP001139264">
    <property type="component" value="Unassembled WGS sequence"/>
</dbReference>
<comment type="caution">
    <text evidence="1">The sequence shown here is derived from an EMBL/GenBank/DDBJ whole genome shotgun (WGS) entry which is preliminary data.</text>
</comment>
<dbReference type="Gene3D" id="3.40.50.1820">
    <property type="entry name" value="alpha/beta hydrolase"/>
    <property type="match status" value="1"/>
</dbReference>
<dbReference type="Pfam" id="PF19786">
    <property type="entry name" value="DUF6270"/>
    <property type="match status" value="1"/>
</dbReference>
<proteinExistence type="predicted"/>
<accession>A0A9X1M2A8</accession>
<dbReference type="RefSeq" id="WP_227908237.1">
    <property type="nucleotide sequence ID" value="NZ_CP095461.1"/>
</dbReference>